<dbReference type="AlphaFoldDB" id="A0AAV3X2R8"/>
<accession>A0AAV3X2R8</accession>
<reference evidence="2" key="1">
    <citation type="submission" date="2019-10" db="EMBL/GenBank/DDBJ databases">
        <title>Draft genome sequece of Microseira wollei NIES-4236.</title>
        <authorList>
            <person name="Yamaguchi H."/>
            <person name="Suzuki S."/>
            <person name="Kawachi M."/>
        </authorList>
    </citation>
    <scope>NUCLEOTIDE SEQUENCE</scope>
    <source>
        <strain evidence="2">NIES-4236</strain>
    </source>
</reference>
<organism evidence="2 3">
    <name type="scientific">Microseira wollei NIES-4236</name>
    <dbReference type="NCBI Taxonomy" id="2530354"/>
    <lineage>
        <taxon>Bacteria</taxon>
        <taxon>Bacillati</taxon>
        <taxon>Cyanobacteriota</taxon>
        <taxon>Cyanophyceae</taxon>
        <taxon>Oscillatoriophycideae</taxon>
        <taxon>Aerosakkonematales</taxon>
        <taxon>Aerosakkonemataceae</taxon>
        <taxon>Microseira</taxon>
    </lineage>
</organism>
<evidence type="ECO:0008006" key="4">
    <source>
        <dbReference type="Google" id="ProtNLM"/>
    </source>
</evidence>
<evidence type="ECO:0000313" key="2">
    <source>
        <dbReference type="EMBL" id="GET36258.1"/>
    </source>
</evidence>
<keyword evidence="1" id="KW-0732">Signal</keyword>
<sequence>MKILAIFLSTITIAVSALALPAQAETVCKVTDPTGTPLNVRNRPNGRVINTLRNGREVRIDEIASDEQGRSWAKVGSYQNGRYRVWGWVIREFISCYNR</sequence>
<proteinExistence type="predicted"/>
<evidence type="ECO:0000256" key="1">
    <source>
        <dbReference type="SAM" id="SignalP"/>
    </source>
</evidence>
<evidence type="ECO:0000313" key="3">
    <source>
        <dbReference type="Proteomes" id="UP001050975"/>
    </source>
</evidence>
<gene>
    <name evidence="2" type="ORF">MiSe_10060</name>
</gene>
<comment type="caution">
    <text evidence="2">The sequence shown here is derived from an EMBL/GenBank/DDBJ whole genome shotgun (WGS) entry which is preliminary data.</text>
</comment>
<feature type="chain" id="PRO_5043461415" description="SH3b domain-containing protein" evidence="1">
    <location>
        <begin position="25"/>
        <end position="99"/>
    </location>
</feature>
<dbReference type="RefSeq" id="WP_226575573.1">
    <property type="nucleotide sequence ID" value="NZ_BLAY01000010.1"/>
</dbReference>
<name>A0AAV3X2R8_9CYAN</name>
<protein>
    <recommendedName>
        <fullName evidence="4">SH3b domain-containing protein</fullName>
    </recommendedName>
</protein>
<feature type="signal peptide" evidence="1">
    <location>
        <begin position="1"/>
        <end position="24"/>
    </location>
</feature>
<dbReference type="EMBL" id="BLAY01000010">
    <property type="protein sequence ID" value="GET36258.1"/>
    <property type="molecule type" value="Genomic_DNA"/>
</dbReference>
<dbReference type="Gene3D" id="2.30.30.40">
    <property type="entry name" value="SH3 Domains"/>
    <property type="match status" value="1"/>
</dbReference>
<keyword evidence="3" id="KW-1185">Reference proteome</keyword>
<dbReference type="Proteomes" id="UP001050975">
    <property type="component" value="Unassembled WGS sequence"/>
</dbReference>